<proteinExistence type="predicted"/>
<evidence type="ECO:0000313" key="1">
    <source>
        <dbReference type="EMBL" id="EUD10360.1"/>
    </source>
</evidence>
<name>A0AAV3M3Q1_9GAMM</name>
<gene>
    <name evidence="1" type="ORF">HMPREF1563_3205</name>
</gene>
<evidence type="ECO:0000313" key="2">
    <source>
        <dbReference type="Proteomes" id="UP000022311"/>
    </source>
</evidence>
<reference evidence="1 2" key="1">
    <citation type="submission" date="2014-01" db="EMBL/GenBank/DDBJ databases">
        <authorList>
            <person name="Durkin A.S."/>
            <person name="McCorrison J."/>
            <person name="Torralba M."/>
            <person name="Gillis M."/>
            <person name="Haft D.H."/>
            <person name="Methe B."/>
            <person name="Sutton G."/>
            <person name="Nelson K.E."/>
        </authorList>
    </citation>
    <scope>NUCLEOTIDE SEQUENCE [LARGE SCALE GENOMIC DNA]</scope>
    <source>
        <strain evidence="1 2">205/92</strain>
    </source>
</reference>
<dbReference type="AlphaFoldDB" id="A0AAV3M3Q1"/>
<protein>
    <recommendedName>
        <fullName evidence="3">DUF4440 domain-containing protein</fullName>
    </recommendedName>
</protein>
<dbReference type="Proteomes" id="UP000022311">
    <property type="component" value="Unassembled WGS sequence"/>
</dbReference>
<dbReference type="RefSeq" id="WP_036962829.1">
    <property type="nucleotide sequence ID" value="NZ_JALD01000052.1"/>
</dbReference>
<dbReference type="InterPro" id="IPR032710">
    <property type="entry name" value="NTF2-like_dom_sf"/>
</dbReference>
<dbReference type="Gene3D" id="3.10.450.50">
    <property type="match status" value="1"/>
</dbReference>
<sequence>MNPQMSLAIQNIIDVHMLIEDVFTGRDQGESLQALLGSFDKTFKMVTIQGASMNAQQASELFSKNRGVRPSLVIEIRNIQPLFECDGNTYWIQYLEYQTLAGKENSRTSTVCIKIEDGKCHWLYLHETPILVA</sequence>
<comment type="caution">
    <text evidence="1">The sequence shown here is derived from an EMBL/GenBank/DDBJ whole genome shotgun (WGS) entry which is preliminary data.</text>
</comment>
<dbReference type="SUPFAM" id="SSF54427">
    <property type="entry name" value="NTF2-like"/>
    <property type="match status" value="1"/>
</dbReference>
<accession>A0AAV3M3Q1</accession>
<organism evidence="1 2">
    <name type="scientific">Providencia alcalifaciens 205/92</name>
    <dbReference type="NCBI Taxonomy" id="1256988"/>
    <lineage>
        <taxon>Bacteria</taxon>
        <taxon>Pseudomonadati</taxon>
        <taxon>Pseudomonadota</taxon>
        <taxon>Gammaproteobacteria</taxon>
        <taxon>Enterobacterales</taxon>
        <taxon>Morganellaceae</taxon>
        <taxon>Providencia</taxon>
    </lineage>
</organism>
<evidence type="ECO:0008006" key="3">
    <source>
        <dbReference type="Google" id="ProtNLM"/>
    </source>
</evidence>
<dbReference type="EMBL" id="JALD01000052">
    <property type="protein sequence ID" value="EUD10360.1"/>
    <property type="molecule type" value="Genomic_DNA"/>
</dbReference>